<dbReference type="EMBL" id="CM039427">
    <property type="protein sequence ID" value="KAI4355444.1"/>
    <property type="molecule type" value="Genomic_DNA"/>
</dbReference>
<name>A0ACB9Q5R2_BAUVA</name>
<keyword evidence="2" id="KW-1185">Reference proteome</keyword>
<proteinExistence type="predicted"/>
<dbReference type="Proteomes" id="UP000828941">
    <property type="component" value="Chromosome 2"/>
</dbReference>
<protein>
    <submittedName>
        <fullName evidence="1">Uncharacterized protein</fullName>
    </submittedName>
</protein>
<evidence type="ECO:0000313" key="2">
    <source>
        <dbReference type="Proteomes" id="UP000828941"/>
    </source>
</evidence>
<comment type="caution">
    <text evidence="1">The sequence shown here is derived from an EMBL/GenBank/DDBJ whole genome shotgun (WGS) entry which is preliminary data.</text>
</comment>
<organism evidence="1 2">
    <name type="scientific">Bauhinia variegata</name>
    <name type="common">Purple orchid tree</name>
    <name type="synonym">Phanera variegata</name>
    <dbReference type="NCBI Taxonomy" id="167791"/>
    <lineage>
        <taxon>Eukaryota</taxon>
        <taxon>Viridiplantae</taxon>
        <taxon>Streptophyta</taxon>
        <taxon>Embryophyta</taxon>
        <taxon>Tracheophyta</taxon>
        <taxon>Spermatophyta</taxon>
        <taxon>Magnoliopsida</taxon>
        <taxon>eudicotyledons</taxon>
        <taxon>Gunneridae</taxon>
        <taxon>Pentapetalae</taxon>
        <taxon>rosids</taxon>
        <taxon>fabids</taxon>
        <taxon>Fabales</taxon>
        <taxon>Fabaceae</taxon>
        <taxon>Cercidoideae</taxon>
        <taxon>Cercideae</taxon>
        <taxon>Bauhiniinae</taxon>
        <taxon>Bauhinia</taxon>
    </lineage>
</organism>
<reference evidence="1 2" key="1">
    <citation type="journal article" date="2022" name="DNA Res.">
        <title>Chromosomal-level genome assembly of the orchid tree Bauhinia variegata (Leguminosae; Cercidoideae) supports the allotetraploid origin hypothesis of Bauhinia.</title>
        <authorList>
            <person name="Zhong Y."/>
            <person name="Chen Y."/>
            <person name="Zheng D."/>
            <person name="Pang J."/>
            <person name="Liu Y."/>
            <person name="Luo S."/>
            <person name="Meng S."/>
            <person name="Qian L."/>
            <person name="Wei D."/>
            <person name="Dai S."/>
            <person name="Zhou R."/>
        </authorList>
    </citation>
    <scope>NUCLEOTIDE SEQUENCE [LARGE SCALE GENOMIC DNA]</scope>
    <source>
        <strain evidence="1">BV-YZ2020</strain>
    </source>
</reference>
<gene>
    <name evidence="1" type="ORF">L6164_004219</name>
</gene>
<evidence type="ECO:0000313" key="1">
    <source>
        <dbReference type="EMBL" id="KAI4355444.1"/>
    </source>
</evidence>
<sequence>MESVINAALVEICTQGQDGLPLPALWPKLQQSLSSGNLDLSAGVKRAVWANLLRIPTLLFEAPKGSFCADDSSIQTFEDAEKLNLKIIAQESLRDSFFGLYNVQSANARLSNNQRSVLKLLADAREKGITQSQLSKKLGIKENNVFYVLKSLDCQGLIVKQSALERKKDTCLDGESKYYPCVTTNLVYLNRYAKQLGSHQRVEITKWEQNSENPEEANGNASRGETDVLVKDYTQQMKAISDKLEKANNKVLLVSDIKKDLGYRGSRSRQKAWREILRRLIADHTVEQFDAKVDGKVEACLRLLKPVTAAAENDDENFKYGKKVQVIDQLVELPPEQQIFDMIDAAGSDGIVLKEICERLGFDLKKAHPRLINMCHGFGMKAQDGQLNRTKAYRLWTSRNFNPEPEVKLICKPDKTKLLDHHASDSSGKILPEDDALAASGYLVDPGNMEDTETDAVPSCGSPENIESRNPGTPVNLQELVLDSRSTVSNNKHDLVRSAAQRDVPPSGALPPERPPSSGSYQRFPALTGDGNRRAIKIIERLEDEKIILRSEMPRWLASLEKDKPTTLDRKTVDRILNELQKQGLCKCIAISVPVITDCSKNRTQHVVMHPSMNLSPELVDEIQARVRHFDMESRKQGLSRKKDDETIPVMENIQKTRHTNTDERAGKAEAMRVNGFILAKMIRAKLLHSFLWDYLHSSVSHNGASSSELCVYEQSNPHSSSKFFSLEAAIKEIPIELFLQVVGSTKKYEEMIEKCKMGLRLSDLSPQEYKCLMDTHATGRLSLVVDILRRLKLIRMATDMQSRAEVEISHHSLTHMMELKPYIEEPISNYAASLNFKPIDLRPRIRHDFLLSSRDALDDYWRTLEYCYAAADPTAASYSFPGSVVPEVFRYRSWASTRLMTSEQRGELLKHVDKDDLSKKISYKECEKIAKDLNLTLEQVLSMYSSKRRHCLNQLKDEDSLDHLPRRKRVASHLKNRSSLESRPAKSARIDPAAEIVSTHIGEQDASDTASGDDATHSQEFQDDDQCEIEDSEANENENGDCYPLIRQCVLSKNKPTRQRRFVWSDETDRKLLIQYVKRRVALGAKYHRIDWASLADLPAPPGTCKKRMAFLNSNSRFRKSLMRLCNMVAECYAKHLEKAQNMSLNNGDCRQFVRSTSRKGVDVNVKHNAETQGTTTDEEAWDDFENESLKIALDEVLRCKKIAKMEASKKDFNENEVISPSIPCKIVQSHRRKHQEFSAHRSRRHRLDKKFTRFLNNAASVHRQVYESLAVSNAVELFKLVFLSTSTGPQAPNLLADILRRYSEHDLFAAFNYLREKKVMIGGNGNQPFELSQPFLNSVSKSLFPADTGKGAVKFSTWLHGKDKDLSEGGKNLPEDLQCGQIFHLFALVSSGELSISPCLPDNGVGEAEDLRNTKRKSNISESASGDKAKKLKFLEGEIISRREKGFPGIIISVHRSIIPTADTVDLFKENYCHNNDQHFVGNSELDRDQKYDDSDPDHMLEIFNSSDTVPIDKDYTESPWETMVGYARHLMSVPYDQEQYGAICAELFRVVYTAIQKAGDQGLSMEEVSQVINMQGIEVDGLIVDVLQAFGRALKVNAYDSVRVVDALYRHKYFLTSVSGFHQGVQLTSSTKTMVKSDDTCKLYQQEENNSSHANLPRERSGVDSVHKVTILNLPQENMDPEKQSIDKNNGGMQDKVVLSILERETLESCNSEMCVPILPWINGDGTINSIVYKGLRRRVLGIVMQNPGILEEDIILQMDALNPQSCKTLLELMVLDKHLLKRKMHQSTSDGAPSMLQNLIGRKLRQSKLTCREHFFANPTSTSLL</sequence>
<accession>A0ACB9Q5R2</accession>